<proteinExistence type="predicted"/>
<accession>A0ABQ8VIA2</accession>
<name>A0ABQ8VIA2_9AGAR</name>
<sequence>MPISVFPSKQPSDTSPPEWESKIFGMQYSTQLVDDAAFTCKLSDFILEHGFIREHYGARTVVIGIDISSFLDGFHAADNVKRGLHTSSSTLTQLFKFFCGLSKANAHCLIVWDGDHRPLIKRGRQVVTHESDYQKKAKLMVTYFGYHNHMAPGEAEAELAELLKRGVIDTVLSKDSDVFPLGVRSVLKVLKPNTAASGNSWEDLTIRVYDAEPVQKCLGYSQGGLVLVALLLQNDISGGVNGIGRQTAHALARSGFGKNLLAYYDQFSTTPGQLSWALSQLNEDMAYEIEHNKRGQMGCRSPTQSKILRESNFPTEEDLQTLHAFLRPVTSSSLGLQPVPMSLRLPTLPDIGKILAFCNDHFSWSSKLTLEHFHICLWPGVLIRMLSSKYLAYNPVNSEIIVPRLQSHFEIDNKGGRYVPTYSTTIITKNLLNFPTKNAGDSISVTFNTTFFVDLMRLNPAAKSMRSRRIEVPVAMIAVALNRFDKVNDLSRLIGPRPPPVVNQDHNAEASGSSQASFVNIPSKRKQTSVGGSRIKRTKASVKSLGIIELTDSETNSEKEDVLI</sequence>
<dbReference type="SUPFAM" id="SSF88723">
    <property type="entry name" value="PIN domain-like"/>
    <property type="match status" value="1"/>
</dbReference>
<feature type="domain" description="XPG-I" evidence="2">
    <location>
        <begin position="142"/>
        <end position="220"/>
    </location>
</feature>
<dbReference type="PANTHER" id="PTHR11081">
    <property type="entry name" value="FLAP ENDONUCLEASE FAMILY MEMBER"/>
    <property type="match status" value="1"/>
</dbReference>
<dbReference type="InterPro" id="IPR036279">
    <property type="entry name" value="5-3_exonuclease_C_sf"/>
</dbReference>
<dbReference type="Proteomes" id="UP001150217">
    <property type="component" value="Unassembled WGS sequence"/>
</dbReference>
<reference evidence="3" key="1">
    <citation type="submission" date="2022-08" db="EMBL/GenBank/DDBJ databases">
        <title>A Global Phylogenomic Analysis of the Shiitake Genus Lentinula.</title>
        <authorList>
            <consortium name="DOE Joint Genome Institute"/>
            <person name="Sierra-Patev S."/>
            <person name="Min B."/>
            <person name="Naranjo-Ortiz M."/>
            <person name="Looney B."/>
            <person name="Konkel Z."/>
            <person name="Slot J.C."/>
            <person name="Sakamoto Y."/>
            <person name="Steenwyk J.L."/>
            <person name="Rokas A."/>
            <person name="Carro J."/>
            <person name="Camarero S."/>
            <person name="Ferreira P."/>
            <person name="Molpeceres G."/>
            <person name="Ruiz-Duenas F.J."/>
            <person name="Serrano A."/>
            <person name="Henrissat B."/>
            <person name="Drula E."/>
            <person name="Hughes K.W."/>
            <person name="Mata J.L."/>
            <person name="Ishikawa N.K."/>
            <person name="Vargas-Isla R."/>
            <person name="Ushijima S."/>
            <person name="Smith C.A."/>
            <person name="Ahrendt S."/>
            <person name="Andreopoulos W."/>
            <person name="He G."/>
            <person name="Labutti K."/>
            <person name="Lipzen A."/>
            <person name="Ng V."/>
            <person name="Riley R."/>
            <person name="Sandor L."/>
            <person name="Barry K."/>
            <person name="Martinez A.T."/>
            <person name="Xiao Y."/>
            <person name="Gibbons J.G."/>
            <person name="Terashima K."/>
            <person name="Grigoriev I.V."/>
            <person name="Hibbett D.S."/>
        </authorList>
    </citation>
    <scope>NUCLEOTIDE SEQUENCE</scope>
    <source>
        <strain evidence="3">RHP3577 ss4</strain>
    </source>
</reference>
<organism evidence="3 4">
    <name type="scientific">Lentinula lateritia</name>
    <dbReference type="NCBI Taxonomy" id="40482"/>
    <lineage>
        <taxon>Eukaryota</taxon>
        <taxon>Fungi</taxon>
        <taxon>Dikarya</taxon>
        <taxon>Basidiomycota</taxon>
        <taxon>Agaricomycotina</taxon>
        <taxon>Agaricomycetes</taxon>
        <taxon>Agaricomycetidae</taxon>
        <taxon>Agaricales</taxon>
        <taxon>Marasmiineae</taxon>
        <taxon>Omphalotaceae</taxon>
        <taxon>Lentinula</taxon>
    </lineage>
</organism>
<dbReference type="SMART" id="SM00484">
    <property type="entry name" value="XPGI"/>
    <property type="match status" value="1"/>
</dbReference>
<feature type="compositionally biased region" description="Polar residues" evidence="1">
    <location>
        <begin position="510"/>
        <end position="520"/>
    </location>
</feature>
<dbReference type="EMBL" id="JANVFT010000040">
    <property type="protein sequence ID" value="KAJ4491803.1"/>
    <property type="molecule type" value="Genomic_DNA"/>
</dbReference>
<dbReference type="InterPro" id="IPR006084">
    <property type="entry name" value="XPG/Rad2"/>
</dbReference>
<dbReference type="InterPro" id="IPR029060">
    <property type="entry name" value="PIN-like_dom_sf"/>
</dbReference>
<evidence type="ECO:0000259" key="2">
    <source>
        <dbReference type="SMART" id="SM00484"/>
    </source>
</evidence>
<comment type="caution">
    <text evidence="3">The sequence shown here is derived from an EMBL/GenBank/DDBJ whole genome shotgun (WGS) entry which is preliminary data.</text>
</comment>
<dbReference type="Pfam" id="PF00867">
    <property type="entry name" value="XPG_I"/>
    <property type="match status" value="1"/>
</dbReference>
<feature type="region of interest" description="Disordered" evidence="1">
    <location>
        <begin position="496"/>
        <end position="536"/>
    </location>
</feature>
<evidence type="ECO:0000313" key="3">
    <source>
        <dbReference type="EMBL" id="KAJ4491803.1"/>
    </source>
</evidence>
<keyword evidence="4" id="KW-1185">Reference proteome</keyword>
<dbReference type="PANTHER" id="PTHR11081:SF75">
    <property type="entry name" value="ENDONUCLEASE, PUTATIVE (AFU_ORTHOLOGUE AFUA_3G13260)-RELATED"/>
    <property type="match status" value="1"/>
</dbReference>
<dbReference type="SUPFAM" id="SSF47807">
    <property type="entry name" value="5' to 3' exonuclease, C-terminal subdomain"/>
    <property type="match status" value="1"/>
</dbReference>
<dbReference type="InterPro" id="IPR006086">
    <property type="entry name" value="XPG-I_dom"/>
</dbReference>
<evidence type="ECO:0000313" key="4">
    <source>
        <dbReference type="Proteomes" id="UP001150217"/>
    </source>
</evidence>
<protein>
    <submittedName>
        <fullName evidence="3">PIN domain-like protein</fullName>
    </submittedName>
</protein>
<dbReference type="Gene3D" id="3.40.50.1010">
    <property type="entry name" value="5'-nuclease"/>
    <property type="match status" value="1"/>
</dbReference>
<evidence type="ECO:0000256" key="1">
    <source>
        <dbReference type="SAM" id="MobiDB-lite"/>
    </source>
</evidence>
<gene>
    <name evidence="3" type="ORF">C8R41DRAFT_867440</name>
</gene>